<dbReference type="EMBL" id="FNCW01000001">
    <property type="protein sequence ID" value="SDG38102.1"/>
    <property type="molecule type" value="Genomic_DNA"/>
</dbReference>
<sequence>MKLKNYIIGLLGLMLFACQDDDHQFGDIVAPSNLTVTAELAGADADNPNGDGSGVVTFTANADNAISYSFIHNGNQKTEPSGSTSFIFSDLGVNTYTITAIAYGTAGVKSSTTVEVEVLATYAPPPELLQKLIGDGSKTWRIKSSQAGHFGLGPPEGSVPAEWYAAGPNEKAGVGMYDDRYIFNEDGTFTFITNATNDDGGTDPSGTVFGRAGLVDQLGSSGGETNGADIENLPYDDFQESWVIIGPGGVETISLTGLGFIGYYTGGSHNYRIFDWTSSPNDIVLSTTDGNGEFEWWFVLTSE</sequence>
<evidence type="ECO:0008006" key="3">
    <source>
        <dbReference type="Google" id="ProtNLM"/>
    </source>
</evidence>
<evidence type="ECO:0000313" key="2">
    <source>
        <dbReference type="Proteomes" id="UP000199296"/>
    </source>
</evidence>
<dbReference type="PROSITE" id="PS51257">
    <property type="entry name" value="PROKAR_LIPOPROTEIN"/>
    <property type="match status" value="1"/>
</dbReference>
<dbReference type="OrthoDB" id="9809583at2"/>
<keyword evidence="2" id="KW-1185">Reference proteome</keyword>
<dbReference type="AlphaFoldDB" id="A0A1G7TSF6"/>
<dbReference type="Proteomes" id="UP000199296">
    <property type="component" value="Unassembled WGS sequence"/>
</dbReference>
<accession>A0A1G7TSF6</accession>
<dbReference type="STRING" id="470826.SAMN04488027_10122"/>
<gene>
    <name evidence="1" type="ORF">SAMN04488027_10122</name>
</gene>
<reference evidence="1 2" key="1">
    <citation type="submission" date="2016-10" db="EMBL/GenBank/DDBJ databases">
        <authorList>
            <person name="de Groot N.N."/>
        </authorList>
    </citation>
    <scope>NUCLEOTIDE SEQUENCE [LARGE SCALE GENOMIC DNA]</scope>
    <source>
        <strain evidence="1 2">DSM 19803</strain>
    </source>
</reference>
<organism evidence="1 2">
    <name type="scientific">Psychroflexus sediminis</name>
    <dbReference type="NCBI Taxonomy" id="470826"/>
    <lineage>
        <taxon>Bacteria</taxon>
        <taxon>Pseudomonadati</taxon>
        <taxon>Bacteroidota</taxon>
        <taxon>Flavobacteriia</taxon>
        <taxon>Flavobacteriales</taxon>
        <taxon>Flavobacteriaceae</taxon>
        <taxon>Psychroflexus</taxon>
    </lineage>
</organism>
<evidence type="ECO:0000313" key="1">
    <source>
        <dbReference type="EMBL" id="SDG38102.1"/>
    </source>
</evidence>
<name>A0A1G7TSF6_9FLAO</name>
<proteinExistence type="predicted"/>
<dbReference type="RefSeq" id="WP_093363998.1">
    <property type="nucleotide sequence ID" value="NZ_FNCW01000001.1"/>
</dbReference>
<protein>
    <recommendedName>
        <fullName evidence="3">Glucan endo-1,3-beta-D-glucosidase</fullName>
    </recommendedName>
</protein>